<accession>A0A9X2WEF2</accession>
<sequence>MNILFFAALREQLGCAQCDIALPLPASLATVRAALIQHFPKQADLFVQGRALAAINQTLINDENTVINSGDEVAFFPPVTGG</sequence>
<dbReference type="InterPro" id="IPR012675">
    <property type="entry name" value="Beta-grasp_dom_sf"/>
</dbReference>
<proteinExistence type="inferred from homology"/>
<dbReference type="CDD" id="cd00754">
    <property type="entry name" value="Ubl_MoaD"/>
    <property type="match status" value="1"/>
</dbReference>
<dbReference type="InterPro" id="IPR044672">
    <property type="entry name" value="MOCS2A"/>
</dbReference>
<organism evidence="4 5">
    <name type="scientific">Thalassolituus pacificus</name>
    <dbReference type="NCBI Taxonomy" id="2975440"/>
    <lineage>
        <taxon>Bacteria</taxon>
        <taxon>Pseudomonadati</taxon>
        <taxon>Pseudomonadota</taxon>
        <taxon>Gammaproteobacteria</taxon>
        <taxon>Oceanospirillales</taxon>
        <taxon>Oceanospirillaceae</taxon>
        <taxon>Thalassolituus</taxon>
    </lineage>
</organism>
<dbReference type="GO" id="GO:1990133">
    <property type="term" value="C:molybdopterin adenylyltransferase complex"/>
    <property type="evidence" value="ECO:0007669"/>
    <property type="project" value="TreeGrafter"/>
</dbReference>
<dbReference type="InterPro" id="IPR003749">
    <property type="entry name" value="ThiS/MoaD-like"/>
</dbReference>
<reference evidence="4" key="2">
    <citation type="submission" date="2022-08" db="EMBL/GenBank/DDBJ databases">
        <authorList>
            <person name="Dong C."/>
        </authorList>
    </citation>
    <scope>NUCLEOTIDE SEQUENCE</scope>
    <source>
        <strain evidence="4">59MF3M-4</strain>
    </source>
</reference>
<dbReference type="GO" id="GO:0000166">
    <property type="term" value="F:nucleotide binding"/>
    <property type="evidence" value="ECO:0007669"/>
    <property type="project" value="UniProtKB-KW"/>
</dbReference>
<dbReference type="SUPFAM" id="SSF54285">
    <property type="entry name" value="MoaD/ThiS"/>
    <property type="match status" value="1"/>
</dbReference>
<protein>
    <recommendedName>
        <fullName evidence="3">Molybdopterin synthase sulfur carrier subunit</fullName>
    </recommendedName>
</protein>
<dbReference type="EMBL" id="JAOANI010000015">
    <property type="protein sequence ID" value="MCT7358911.1"/>
    <property type="molecule type" value="Genomic_DNA"/>
</dbReference>
<dbReference type="Pfam" id="PF02597">
    <property type="entry name" value="ThiS"/>
    <property type="match status" value="1"/>
</dbReference>
<dbReference type="RefSeq" id="WP_260975806.1">
    <property type="nucleotide sequence ID" value="NZ_JAOANI010000015.1"/>
</dbReference>
<dbReference type="Proteomes" id="UP001147830">
    <property type="component" value="Unassembled WGS sequence"/>
</dbReference>
<evidence type="ECO:0000313" key="4">
    <source>
        <dbReference type="EMBL" id="MCT7358911.1"/>
    </source>
</evidence>
<evidence type="ECO:0000313" key="5">
    <source>
        <dbReference type="Proteomes" id="UP001147830"/>
    </source>
</evidence>
<name>A0A9X2WEF2_9GAMM</name>
<dbReference type="PANTHER" id="PTHR33359:SF1">
    <property type="entry name" value="MOLYBDOPTERIN SYNTHASE SULFUR CARRIER SUBUNIT"/>
    <property type="match status" value="1"/>
</dbReference>
<gene>
    <name evidence="4" type="ORF">NYR02_07770</name>
</gene>
<keyword evidence="5" id="KW-1185">Reference proteome</keyword>
<comment type="caution">
    <text evidence="4">The sequence shown here is derived from an EMBL/GenBank/DDBJ whole genome shotgun (WGS) entry which is preliminary data.</text>
</comment>
<dbReference type="InterPro" id="IPR016155">
    <property type="entry name" value="Mopterin_synth/thiamin_S_b"/>
</dbReference>
<comment type="similarity">
    <text evidence="2">Belongs to the MoaD family.</text>
</comment>
<evidence type="ECO:0000256" key="3">
    <source>
        <dbReference type="ARBA" id="ARBA00024247"/>
    </source>
</evidence>
<evidence type="ECO:0000256" key="2">
    <source>
        <dbReference type="ARBA" id="ARBA00024200"/>
    </source>
</evidence>
<evidence type="ECO:0000256" key="1">
    <source>
        <dbReference type="ARBA" id="ARBA00022741"/>
    </source>
</evidence>
<dbReference type="Gene3D" id="3.10.20.30">
    <property type="match status" value="1"/>
</dbReference>
<dbReference type="AlphaFoldDB" id="A0A9X2WEF2"/>
<keyword evidence="1" id="KW-0547">Nucleotide-binding</keyword>
<dbReference type="PANTHER" id="PTHR33359">
    <property type="entry name" value="MOLYBDOPTERIN SYNTHASE SULFUR CARRIER SUBUNIT"/>
    <property type="match status" value="1"/>
</dbReference>
<dbReference type="GO" id="GO:0006777">
    <property type="term" value="P:Mo-molybdopterin cofactor biosynthetic process"/>
    <property type="evidence" value="ECO:0007669"/>
    <property type="project" value="InterPro"/>
</dbReference>
<reference evidence="4" key="1">
    <citation type="journal article" date="2022" name="Front. Microbiol.">
        <title>Genome-based taxonomic rearrangement of Oceanobacter-related bacteria including the description of Thalassolituus hydrocarbonoclasticus sp. nov. and Thalassolituus pacificus sp. nov. and emended description of the genus Thalassolituus.</title>
        <authorList>
            <person name="Dong C."/>
            <person name="Wei L."/>
            <person name="Wang J."/>
            <person name="Lai Q."/>
            <person name="Huang Z."/>
            <person name="Shao Z."/>
        </authorList>
    </citation>
    <scope>NUCLEOTIDE SEQUENCE</scope>
    <source>
        <strain evidence="4">59MF3M-4</strain>
    </source>
</reference>